<dbReference type="InterPro" id="IPR003399">
    <property type="entry name" value="Mce/MlaD"/>
</dbReference>
<name>A0A550I6J9_9FLAO</name>
<comment type="caution">
    <text evidence="3">The sequence shown here is derived from an EMBL/GenBank/DDBJ whole genome shotgun (WGS) entry which is preliminary data.</text>
</comment>
<feature type="transmembrane region" description="Helical" evidence="1">
    <location>
        <begin position="12"/>
        <end position="29"/>
    </location>
</feature>
<sequence length="319" mass="35021">MNLKYSREVKTALLAIIAIVILIFGYSFLKGENLLDNSRTFYAVYEDVEGLSPSSEVTINGLKVGQITGIDFLNKTGDLLVTFTVKNDFQFSKNSQAKIYGGSIIGGKSLAIVPEYDPEMGIAVSGDTLPGDKEEGIMELVNDRLTPLQNKLEGTIVSADSMLTAITEILDDTTRNNIRSTFKNLNATVSSFQVTANELQGIVQGNSEKLDRTFTNLDEMSGNFNKFSDTLSTMNIGKITTDLEKVIADFEGISNKLNSGEGTAAKLINDDAVYNNLDRATRQLEQLLQDIKLNPKRYVHFSVFGKKPGPYDAPKDSLK</sequence>
<dbReference type="Pfam" id="PF02470">
    <property type="entry name" value="MlaD"/>
    <property type="match status" value="1"/>
</dbReference>
<dbReference type="Proteomes" id="UP000315131">
    <property type="component" value="Unassembled WGS sequence"/>
</dbReference>
<dbReference type="PANTHER" id="PTHR33371:SF4">
    <property type="entry name" value="INTERMEMBRANE PHOSPHOLIPID TRANSPORT SYSTEM BINDING PROTEIN MLAD"/>
    <property type="match status" value="1"/>
</dbReference>
<dbReference type="InterPro" id="IPR052336">
    <property type="entry name" value="MlaD_Phospholipid_Transporter"/>
</dbReference>
<reference evidence="3 4" key="1">
    <citation type="submission" date="2019-06" db="EMBL/GenBank/DDBJ databases">
        <title>Gramella sabulilitoris sp. nov., isolated from a marine sand.</title>
        <authorList>
            <person name="Yoon J.-H."/>
        </authorList>
    </citation>
    <scope>NUCLEOTIDE SEQUENCE [LARGE SCALE GENOMIC DNA]</scope>
    <source>
        <strain evidence="3 4">HSMS-1</strain>
    </source>
</reference>
<dbReference type="OrthoDB" id="9769132at2"/>
<accession>A0A550I6J9</accession>
<feature type="domain" description="Mce/MlaD" evidence="2">
    <location>
        <begin position="38"/>
        <end position="114"/>
    </location>
</feature>
<organism evidence="3 4">
    <name type="scientific">Christiangramia sabulilitoris</name>
    <dbReference type="NCBI Taxonomy" id="2583991"/>
    <lineage>
        <taxon>Bacteria</taxon>
        <taxon>Pseudomonadati</taxon>
        <taxon>Bacteroidota</taxon>
        <taxon>Flavobacteriia</taxon>
        <taxon>Flavobacteriales</taxon>
        <taxon>Flavobacteriaceae</taxon>
        <taxon>Christiangramia</taxon>
    </lineage>
</organism>
<evidence type="ECO:0000313" key="3">
    <source>
        <dbReference type="EMBL" id="TRO66438.1"/>
    </source>
</evidence>
<evidence type="ECO:0000259" key="2">
    <source>
        <dbReference type="Pfam" id="PF02470"/>
    </source>
</evidence>
<protein>
    <submittedName>
        <fullName evidence="3">MCE family protein</fullName>
    </submittedName>
</protein>
<keyword evidence="1" id="KW-0812">Transmembrane</keyword>
<evidence type="ECO:0000256" key="1">
    <source>
        <dbReference type="SAM" id="Phobius"/>
    </source>
</evidence>
<keyword evidence="4" id="KW-1185">Reference proteome</keyword>
<dbReference type="EMBL" id="VHSF01000001">
    <property type="protein sequence ID" value="TRO66438.1"/>
    <property type="molecule type" value="Genomic_DNA"/>
</dbReference>
<keyword evidence="1" id="KW-0472">Membrane</keyword>
<proteinExistence type="predicted"/>
<dbReference type="AlphaFoldDB" id="A0A550I6J9"/>
<dbReference type="PANTHER" id="PTHR33371">
    <property type="entry name" value="INTERMEMBRANE PHOSPHOLIPID TRANSPORT SYSTEM BINDING PROTEIN MLAD-RELATED"/>
    <property type="match status" value="1"/>
</dbReference>
<keyword evidence="1" id="KW-1133">Transmembrane helix</keyword>
<evidence type="ECO:0000313" key="4">
    <source>
        <dbReference type="Proteomes" id="UP000315131"/>
    </source>
</evidence>
<gene>
    <name evidence="3" type="ORF">FGM01_00730</name>
</gene>